<gene>
    <name evidence="11" type="ORF">pipiens_007538</name>
</gene>
<keyword evidence="3 8" id="KW-0732">Signal</keyword>
<dbReference type="InterPro" id="IPR036505">
    <property type="entry name" value="Amidase/PGRP_sf"/>
</dbReference>
<feature type="signal peptide" evidence="8">
    <location>
        <begin position="1"/>
        <end position="27"/>
    </location>
</feature>
<name>A0ABD1DKP7_CULPP</name>
<evidence type="ECO:0000313" key="11">
    <source>
        <dbReference type="EMBL" id="KAL1400314.1"/>
    </source>
</evidence>
<keyword evidence="4 6" id="KW-0391">Immunity</keyword>
<dbReference type="InterPro" id="IPR017331">
    <property type="entry name" value="Peptidoglycan_recognition"/>
</dbReference>
<dbReference type="PANTHER" id="PTHR11022">
    <property type="entry name" value="PEPTIDOGLYCAN RECOGNITION PROTEIN"/>
    <property type="match status" value="1"/>
</dbReference>
<evidence type="ECO:0000256" key="8">
    <source>
        <dbReference type="SAM" id="SignalP"/>
    </source>
</evidence>
<dbReference type="AlphaFoldDB" id="A0ABD1DKP7"/>
<keyword evidence="5" id="KW-1015">Disulfide bond</keyword>
<comment type="similarity">
    <text evidence="1 6">Belongs to the N-acetylmuramoyl-L-alanine amidase 2 family.</text>
</comment>
<organism evidence="11 12">
    <name type="scientific">Culex pipiens pipiens</name>
    <name type="common">Northern house mosquito</name>
    <dbReference type="NCBI Taxonomy" id="38569"/>
    <lineage>
        <taxon>Eukaryota</taxon>
        <taxon>Metazoa</taxon>
        <taxon>Ecdysozoa</taxon>
        <taxon>Arthropoda</taxon>
        <taxon>Hexapoda</taxon>
        <taxon>Insecta</taxon>
        <taxon>Pterygota</taxon>
        <taxon>Neoptera</taxon>
        <taxon>Endopterygota</taxon>
        <taxon>Diptera</taxon>
        <taxon>Nematocera</taxon>
        <taxon>Culicoidea</taxon>
        <taxon>Culicidae</taxon>
        <taxon>Culicinae</taxon>
        <taxon>Culicini</taxon>
        <taxon>Culex</taxon>
        <taxon>Culex</taxon>
    </lineage>
</organism>
<dbReference type="Proteomes" id="UP001562425">
    <property type="component" value="Unassembled WGS sequence"/>
</dbReference>
<protein>
    <recommendedName>
        <fullName evidence="6">Peptidoglycan-recognition protein</fullName>
    </recommendedName>
</protein>
<dbReference type="PANTHER" id="PTHR11022:SF77">
    <property type="entry name" value="PEPTIDOGLYCAN-RECOGNITION PROTEIN LB"/>
    <property type="match status" value="1"/>
</dbReference>
<evidence type="ECO:0000256" key="1">
    <source>
        <dbReference type="ARBA" id="ARBA00007553"/>
    </source>
</evidence>
<evidence type="ECO:0000256" key="5">
    <source>
        <dbReference type="ARBA" id="ARBA00023157"/>
    </source>
</evidence>
<evidence type="ECO:0000313" key="12">
    <source>
        <dbReference type="Proteomes" id="UP001562425"/>
    </source>
</evidence>
<dbReference type="InterPro" id="IPR006619">
    <property type="entry name" value="PGRP_domain_met/bac"/>
</dbReference>
<keyword evidence="2 6" id="KW-0399">Innate immunity</keyword>
<dbReference type="InterPro" id="IPR002502">
    <property type="entry name" value="Amidase_domain"/>
</dbReference>
<evidence type="ECO:0000256" key="4">
    <source>
        <dbReference type="ARBA" id="ARBA00022859"/>
    </source>
</evidence>
<dbReference type="FunFam" id="3.40.80.10:FF:000001">
    <property type="entry name" value="Peptidoglycan recognition protein 1"/>
    <property type="match status" value="1"/>
</dbReference>
<dbReference type="CDD" id="cd06583">
    <property type="entry name" value="PGRP"/>
    <property type="match status" value="1"/>
</dbReference>
<feature type="disulfide bond" evidence="7">
    <location>
        <begin position="70"/>
        <end position="76"/>
    </location>
</feature>
<feature type="domain" description="Peptidoglycan recognition protein family" evidence="10">
    <location>
        <begin position="33"/>
        <end position="176"/>
    </location>
</feature>
<accession>A0ABD1DKP7</accession>
<dbReference type="SUPFAM" id="SSF55846">
    <property type="entry name" value="N-acetylmuramoyl-L-alanine amidase-like"/>
    <property type="match status" value="1"/>
</dbReference>
<evidence type="ECO:0000256" key="2">
    <source>
        <dbReference type="ARBA" id="ARBA00022588"/>
    </source>
</evidence>
<dbReference type="GO" id="GO:0045087">
    <property type="term" value="P:innate immune response"/>
    <property type="evidence" value="ECO:0007669"/>
    <property type="project" value="UniProtKB-KW"/>
</dbReference>
<dbReference type="InterPro" id="IPR015510">
    <property type="entry name" value="PGRP"/>
</dbReference>
<feature type="chain" id="PRO_5044796954" description="Peptidoglycan-recognition protein" evidence="8">
    <location>
        <begin position="28"/>
        <end position="209"/>
    </location>
</feature>
<evidence type="ECO:0000259" key="9">
    <source>
        <dbReference type="SMART" id="SM00644"/>
    </source>
</evidence>
<keyword evidence="12" id="KW-1185">Reference proteome</keyword>
<dbReference type="SMART" id="SM00701">
    <property type="entry name" value="PGRP"/>
    <property type="match status" value="1"/>
</dbReference>
<evidence type="ECO:0000259" key="10">
    <source>
        <dbReference type="SMART" id="SM00701"/>
    </source>
</evidence>
<dbReference type="Pfam" id="PF01510">
    <property type="entry name" value="Amidase_2"/>
    <property type="match status" value="1"/>
</dbReference>
<comment type="caution">
    <text evidence="11">The sequence shown here is derived from an EMBL/GenBank/DDBJ whole genome shotgun (WGS) entry which is preliminary data.</text>
</comment>
<dbReference type="PIRSF" id="PIRSF037945">
    <property type="entry name" value="PGRPs"/>
    <property type="match status" value="1"/>
</dbReference>
<sequence>MVITGRRTSVLAVVVLQVLGTWKGAMACSMPTVPYVSRDVWSANAPRSVDKFPGPIPFVIIHHTYEPAACYTPADCCKAMQAIQRFHQQDRGWNDIGYSFVVGGDGRIYQGRGFNVVGAHAPRYNDKSVGICLIGDWRVDLPPENMLAAVQTLIDYGVRMNIIASNYTLIGHRQTRPTECPGDRLFKEIQTWAHFSPMMDVVDPNSIPT</sequence>
<evidence type="ECO:0000256" key="3">
    <source>
        <dbReference type="ARBA" id="ARBA00022729"/>
    </source>
</evidence>
<dbReference type="EMBL" id="JBEHCU010005285">
    <property type="protein sequence ID" value="KAL1400314.1"/>
    <property type="molecule type" value="Genomic_DNA"/>
</dbReference>
<dbReference type="SMART" id="SM00644">
    <property type="entry name" value="Ami_2"/>
    <property type="match status" value="1"/>
</dbReference>
<reference evidence="11 12" key="1">
    <citation type="submission" date="2024-05" db="EMBL/GenBank/DDBJ databases">
        <title>Culex pipiens pipiens assembly and annotation.</title>
        <authorList>
            <person name="Alout H."/>
            <person name="Durand T."/>
        </authorList>
    </citation>
    <scope>NUCLEOTIDE SEQUENCE [LARGE SCALE GENOMIC DNA]</scope>
    <source>
        <strain evidence="11">HA-2024</strain>
        <tissue evidence="11">Whole body</tissue>
    </source>
</reference>
<proteinExistence type="inferred from homology"/>
<evidence type="ECO:0000256" key="6">
    <source>
        <dbReference type="PIRNR" id="PIRNR037945"/>
    </source>
</evidence>
<evidence type="ECO:0000256" key="7">
    <source>
        <dbReference type="PIRSR" id="PIRSR037945-1"/>
    </source>
</evidence>
<dbReference type="Gene3D" id="3.40.80.10">
    <property type="entry name" value="Peptidoglycan recognition protein-like"/>
    <property type="match status" value="1"/>
</dbReference>
<feature type="domain" description="N-acetylmuramoyl-L-alanine amidase" evidence="9">
    <location>
        <begin position="44"/>
        <end position="182"/>
    </location>
</feature>